<dbReference type="HAMAP" id="MF_00233">
    <property type="entry name" value="LolB"/>
    <property type="match status" value="1"/>
</dbReference>
<keyword evidence="16" id="KW-1185">Reference proteome</keyword>
<keyword evidence="7 13" id="KW-0653">Protein transport</keyword>
<evidence type="ECO:0000256" key="10">
    <source>
        <dbReference type="ARBA" id="ARBA00023186"/>
    </source>
</evidence>
<dbReference type="GO" id="GO:0009279">
    <property type="term" value="C:cell outer membrane"/>
    <property type="evidence" value="ECO:0007669"/>
    <property type="project" value="UniProtKB-SubCell"/>
</dbReference>
<dbReference type="Gene3D" id="2.50.20.10">
    <property type="entry name" value="Lipoprotein localisation LolA/LolB/LppX"/>
    <property type="match status" value="1"/>
</dbReference>
<name>A0A4S3KCZ5_9GAMM</name>
<evidence type="ECO:0000256" key="12">
    <source>
        <dbReference type="ARBA" id="ARBA00023288"/>
    </source>
</evidence>
<evidence type="ECO:0000256" key="4">
    <source>
        <dbReference type="ARBA" id="ARBA00016202"/>
    </source>
</evidence>
<evidence type="ECO:0000256" key="3">
    <source>
        <dbReference type="ARBA" id="ARBA00011245"/>
    </source>
</evidence>
<dbReference type="EMBL" id="MWIO01000046">
    <property type="protein sequence ID" value="THD06088.1"/>
    <property type="molecule type" value="Genomic_DNA"/>
</dbReference>
<evidence type="ECO:0000256" key="6">
    <source>
        <dbReference type="ARBA" id="ARBA00022729"/>
    </source>
</evidence>
<keyword evidence="11 13" id="KW-0998">Cell outer membrane</keyword>
<comment type="subcellular location">
    <subcellularLocation>
        <location evidence="1">Cell outer membrane</location>
        <topology evidence="1">Lipid-anchor</topology>
    </subcellularLocation>
</comment>
<comment type="subunit">
    <text evidence="3 13">Monomer.</text>
</comment>
<evidence type="ECO:0000256" key="1">
    <source>
        <dbReference type="ARBA" id="ARBA00004459"/>
    </source>
</evidence>
<accession>A0A4S3KCZ5</accession>
<dbReference type="GO" id="GO:0044874">
    <property type="term" value="P:lipoprotein localization to outer membrane"/>
    <property type="evidence" value="ECO:0007669"/>
    <property type="project" value="UniProtKB-UniRule"/>
</dbReference>
<gene>
    <name evidence="13" type="primary">lolB</name>
    <name evidence="15" type="ORF">B1991_14660</name>
</gene>
<dbReference type="Proteomes" id="UP000306317">
    <property type="component" value="Unassembled WGS sequence"/>
</dbReference>
<dbReference type="GO" id="GO:0015031">
    <property type="term" value="P:protein transport"/>
    <property type="evidence" value="ECO:0007669"/>
    <property type="project" value="UniProtKB-KW"/>
</dbReference>
<evidence type="ECO:0000256" key="7">
    <source>
        <dbReference type="ARBA" id="ARBA00022927"/>
    </source>
</evidence>
<evidence type="ECO:0000313" key="16">
    <source>
        <dbReference type="Proteomes" id="UP000306317"/>
    </source>
</evidence>
<dbReference type="InterPro" id="IPR029046">
    <property type="entry name" value="LolA/LolB/LppX"/>
</dbReference>
<dbReference type="SUPFAM" id="SSF89392">
    <property type="entry name" value="Prokaryotic lipoproteins and lipoprotein localization factors"/>
    <property type="match status" value="1"/>
</dbReference>
<keyword evidence="6 14" id="KW-0732">Signal</keyword>
<keyword evidence="9" id="KW-0564">Palmitate</keyword>
<reference evidence="15 16" key="1">
    <citation type="submission" date="2017-02" db="EMBL/GenBank/DDBJ databases">
        <title>Whole genome sequencing of Rhodanobacter lindaniclasticus DSM 17932.</title>
        <authorList>
            <person name="Kumar S."/>
            <person name="Patil P."/>
            <person name="Patil P.B."/>
        </authorList>
    </citation>
    <scope>NUCLEOTIDE SEQUENCE [LARGE SCALE GENOMIC DNA]</scope>
    <source>
        <strain evidence="15 16">DSM 17932</strain>
    </source>
</reference>
<comment type="similarity">
    <text evidence="2 13">Belongs to the LolB family.</text>
</comment>
<proteinExistence type="inferred from homology"/>
<dbReference type="InterPro" id="IPR004565">
    <property type="entry name" value="OM_lipoprot_LolB"/>
</dbReference>
<evidence type="ECO:0000256" key="9">
    <source>
        <dbReference type="ARBA" id="ARBA00023139"/>
    </source>
</evidence>
<dbReference type="NCBIfam" id="TIGR00548">
    <property type="entry name" value="lolB"/>
    <property type="match status" value="1"/>
</dbReference>
<feature type="signal peptide" evidence="14">
    <location>
        <begin position="1"/>
        <end position="20"/>
    </location>
</feature>
<evidence type="ECO:0000256" key="2">
    <source>
        <dbReference type="ARBA" id="ARBA00009696"/>
    </source>
</evidence>
<evidence type="ECO:0000256" key="14">
    <source>
        <dbReference type="SAM" id="SignalP"/>
    </source>
</evidence>
<evidence type="ECO:0000313" key="15">
    <source>
        <dbReference type="EMBL" id="THD06088.1"/>
    </source>
</evidence>
<dbReference type="AlphaFoldDB" id="A0A4S3KCZ5"/>
<keyword evidence="8 13" id="KW-0472">Membrane</keyword>
<feature type="chain" id="PRO_5020511755" description="Outer-membrane lipoprotein LolB" evidence="14">
    <location>
        <begin position="21"/>
        <end position="198"/>
    </location>
</feature>
<keyword evidence="10 13" id="KW-0143">Chaperone</keyword>
<protein>
    <recommendedName>
        <fullName evidence="4 13">Outer-membrane lipoprotein LolB</fullName>
    </recommendedName>
</protein>
<keyword evidence="12 15" id="KW-0449">Lipoprotein</keyword>
<sequence length="198" mass="21814">MTWYGAALLLPLLLTACAPAVRMQGDAGLLAAQREREHTLSGAEHWSLQGRLGVSDGRDGGSGSFSWTQDGERYEFVLRAPVTGKSFRLSGDAHDALLEGLDGGPLRGADAEALMRKALGWEVPLRELRAWVLGLRADGGKAEIRFGANRLPSLLQQDGWSVDYRAWDEARDPPLPTKVYAARPPYKVRLSIESWQFR</sequence>
<organism evidence="15 16">
    <name type="scientific">Rhodanobacter lindaniclasticus</name>
    <dbReference type="NCBI Taxonomy" id="75310"/>
    <lineage>
        <taxon>Bacteria</taxon>
        <taxon>Pseudomonadati</taxon>
        <taxon>Pseudomonadota</taxon>
        <taxon>Gammaproteobacteria</taxon>
        <taxon>Lysobacterales</taxon>
        <taxon>Rhodanobacteraceae</taxon>
        <taxon>Rhodanobacter</taxon>
    </lineage>
</organism>
<evidence type="ECO:0000256" key="11">
    <source>
        <dbReference type="ARBA" id="ARBA00023237"/>
    </source>
</evidence>
<evidence type="ECO:0000256" key="5">
    <source>
        <dbReference type="ARBA" id="ARBA00022448"/>
    </source>
</evidence>
<comment type="caution">
    <text evidence="15">The sequence shown here is derived from an EMBL/GenBank/DDBJ whole genome shotgun (WGS) entry which is preliminary data.</text>
</comment>
<keyword evidence="5 13" id="KW-0813">Transport</keyword>
<dbReference type="CDD" id="cd16326">
    <property type="entry name" value="LolB"/>
    <property type="match status" value="1"/>
</dbReference>
<comment type="function">
    <text evidence="13">Plays a critical role in the incorporation of lipoproteins in the outer membrane after they are released by the LolA protein.</text>
</comment>
<evidence type="ECO:0000256" key="8">
    <source>
        <dbReference type="ARBA" id="ARBA00023136"/>
    </source>
</evidence>
<dbReference type="Pfam" id="PF03550">
    <property type="entry name" value="LolB"/>
    <property type="match status" value="1"/>
</dbReference>
<evidence type="ECO:0000256" key="13">
    <source>
        <dbReference type="HAMAP-Rule" id="MF_00233"/>
    </source>
</evidence>